<proteinExistence type="predicted"/>
<sequence length="1349" mass="147442">MSSRLILKYCSPPVHPRGPVSHSTKGQKATICTLHQGWKATPRGGLAQRTPESGVIITHRTRSAAMQQRWKSTTTSLKINSTKCLNTRSTTSTLYSKDTPVVGKHHPQHDSSPTAHSIPLPGSRLHSTSTTTPSAAGKRFSSTSASTAEASLPSQPPAPAPGTGSGFTESATFSNPSSAWNFPQASGKNARRTRASHHYGPLPLPIALKAFRPQPVKATTAPSTLSSLYGGVPTTVIPQQSIPPPPAVLGSQPLYYLARKFPILAEHELKAIPNKTALDYSSFLVGAMTTSYPSATTLRAVVRQFRKFLKASAQQVKAEASWKAGGANNSSSSSRHSIKVELPRARIWAQTIRGLIWLKQYRRARVAIHAMQKLGIRPTGFAWRGICRGWIEQGELARAEALAVKVFTRPDISHDYKLEERPYYFTDMQMSGESTAGATEAASNGPRPAGGAAARRKHRSPMSPNSAPLFLVIEALAECGEMERARHWFDQIPEHEMTDLLTSNMVAGYLKVGQQDKAQEVIRIMARCGVKPTAIVFNPIVEHAVRHMNMEAAEELVQDMARLNIYSNLFTYKILIQGYIAAGQKDKALECLDRIKASGVETDRALGRILLEGLWQLGELREGDQGPVAICNTNRGEQDSIQGDLRMAALDFVDEPGWSQRCMDWIKDGKFEQAEEVLHHVLSLETVCDPRIQAEAVQVVQALADRQDMTRARHWFDHLIRPERIAVLRGDTSLGGNAGLNELMDHMVSGYIQTHRPTDAEDVIGIMSQQGIYPTVDTINLILRWSTLQAEMEDAEGLVQKMALSGIPPNQETFEILCQGYASRGALVPLQECLTRMEEAGFAGLGGASPLVAELREHMLGQGPAQELSSSSGSVFATMCTQWIEQDQMSRAEQLVGHLLSNPHVQPEMIPYATLIEGWISQSQRNPVSISALQAMNSSGSGAKARHGSNTRSKDAGSDTTATASPSSSSVPSSESLHHEIRLCEENISKMRKARHWFDKTPEKFRTLDLLNRMVGGYMALGLEQESEAVIQWMAARKIKPNVITYNHILEHTIQHLTMPTAEGLVHKMWKGGIAPNVETWNLLVRGYVIRGQLGKALECLDRMAENKLVASLSSSSLEVKGAGGGGGGGKSKTREVIEVYDREILDVVVHTEEREGGQLTSGTATADTDPLVQQQQDDATVLSSQTITVTKTQHTHNSTRGGGVGVEPNALTKQLILSGFGPELKPPQGQGDYARALELYRNRVARQKEQEDQLLQGLSSLRMSGEVEVEAEEDNDEWILDHLESFQGLSSSSSEGVVGVSGGAGEGGGGVGMTDVDWKNELKWEELMEMEKSRERELSGRVWSSSSF</sequence>
<feature type="region of interest" description="Disordered" evidence="3">
    <location>
        <begin position="435"/>
        <end position="463"/>
    </location>
</feature>
<dbReference type="InterPro" id="IPR033443">
    <property type="entry name" value="PROP1-like_PPR_dom"/>
</dbReference>
<accession>A0A197JXT1</accession>
<evidence type="ECO:0000313" key="5">
    <source>
        <dbReference type="EMBL" id="OAQ30040.1"/>
    </source>
</evidence>
<reference evidence="5 6" key="1">
    <citation type="submission" date="2016-05" db="EMBL/GenBank/DDBJ databases">
        <title>Genome sequencing reveals origins of a unique bacterial endosymbiosis in the earliest lineages of terrestrial Fungi.</title>
        <authorList>
            <consortium name="DOE Joint Genome Institute"/>
            <person name="Uehling J."/>
            <person name="Gryganskyi A."/>
            <person name="Hameed K."/>
            <person name="Tschaplinski T."/>
            <person name="Misztal P."/>
            <person name="Wu S."/>
            <person name="Desiro A."/>
            <person name="Vande Pol N."/>
            <person name="Du Z.-Y."/>
            <person name="Zienkiewicz A."/>
            <person name="Zienkiewicz K."/>
            <person name="Morin E."/>
            <person name="Tisserant E."/>
            <person name="Splivallo R."/>
            <person name="Hainaut M."/>
            <person name="Henrissat B."/>
            <person name="Ohm R."/>
            <person name="Kuo A."/>
            <person name="Yan J."/>
            <person name="Lipzen A."/>
            <person name="Nolan M."/>
            <person name="Labutti K."/>
            <person name="Barry K."/>
            <person name="Goldstein A."/>
            <person name="Labbe J."/>
            <person name="Schadt C."/>
            <person name="Tuskan G."/>
            <person name="Grigoriev I."/>
            <person name="Martin F."/>
            <person name="Vilgalys R."/>
            <person name="Bonito G."/>
        </authorList>
    </citation>
    <scope>NUCLEOTIDE SEQUENCE [LARGE SCALE GENOMIC DNA]</scope>
    <source>
        <strain evidence="5 6">AG-77</strain>
    </source>
</reference>
<dbReference type="Pfam" id="PF13041">
    <property type="entry name" value="PPR_2"/>
    <property type="match status" value="1"/>
</dbReference>
<organism evidence="5 6">
    <name type="scientific">Linnemannia elongata AG-77</name>
    <dbReference type="NCBI Taxonomy" id="1314771"/>
    <lineage>
        <taxon>Eukaryota</taxon>
        <taxon>Fungi</taxon>
        <taxon>Fungi incertae sedis</taxon>
        <taxon>Mucoromycota</taxon>
        <taxon>Mortierellomycotina</taxon>
        <taxon>Mortierellomycetes</taxon>
        <taxon>Mortierellales</taxon>
        <taxon>Mortierellaceae</taxon>
        <taxon>Linnemannia</taxon>
    </lineage>
</organism>
<dbReference type="InterPro" id="IPR011990">
    <property type="entry name" value="TPR-like_helical_dom_sf"/>
</dbReference>
<feature type="domain" description="PROP1-like PPR" evidence="4">
    <location>
        <begin position="515"/>
        <end position="612"/>
    </location>
</feature>
<dbReference type="InterPro" id="IPR050667">
    <property type="entry name" value="PPR-containing_protein"/>
</dbReference>
<gene>
    <name evidence="5" type="ORF">K457DRAFT_18400</name>
</gene>
<feature type="compositionally biased region" description="Low complexity" evidence="3">
    <location>
        <begin position="141"/>
        <end position="153"/>
    </location>
</feature>
<dbReference type="OrthoDB" id="185373at2759"/>
<keyword evidence="6" id="KW-1185">Reference proteome</keyword>
<feature type="region of interest" description="Disordered" evidence="3">
    <location>
        <begin position="937"/>
        <end position="978"/>
    </location>
</feature>
<evidence type="ECO:0000256" key="2">
    <source>
        <dbReference type="PROSITE-ProRule" id="PRU00708"/>
    </source>
</evidence>
<dbReference type="Gene3D" id="1.25.40.10">
    <property type="entry name" value="Tetratricopeptide repeat domain"/>
    <property type="match status" value="3"/>
</dbReference>
<dbReference type="PANTHER" id="PTHR47939:SF1">
    <property type="entry name" value="OS04G0684500 PROTEIN"/>
    <property type="match status" value="1"/>
</dbReference>
<name>A0A197JXT1_9FUNG</name>
<dbReference type="PANTHER" id="PTHR47939">
    <property type="entry name" value="MEMBRANE-ASSOCIATED SALT-INDUCIBLE PROTEIN-LIKE"/>
    <property type="match status" value="1"/>
</dbReference>
<dbReference type="Proteomes" id="UP000078512">
    <property type="component" value="Unassembled WGS sequence"/>
</dbReference>
<dbReference type="NCBIfam" id="TIGR00756">
    <property type="entry name" value="PPR"/>
    <property type="match status" value="2"/>
</dbReference>
<evidence type="ECO:0000256" key="1">
    <source>
        <dbReference type="ARBA" id="ARBA00022737"/>
    </source>
</evidence>
<feature type="compositionally biased region" description="Polar residues" evidence="3">
    <location>
        <begin position="125"/>
        <end position="134"/>
    </location>
</feature>
<protein>
    <recommendedName>
        <fullName evidence="4">PROP1-like PPR domain-containing protein</fullName>
    </recommendedName>
</protein>
<feature type="compositionally biased region" description="Low complexity" evidence="3">
    <location>
        <begin position="958"/>
        <end position="975"/>
    </location>
</feature>
<feature type="repeat" description="PPR" evidence="2">
    <location>
        <begin position="1077"/>
        <end position="1111"/>
    </location>
</feature>
<dbReference type="InterPro" id="IPR002885">
    <property type="entry name" value="PPR_rpt"/>
</dbReference>
<feature type="region of interest" description="Disordered" evidence="3">
    <location>
        <begin position="95"/>
        <end position="197"/>
    </location>
</feature>
<feature type="compositionally biased region" description="Polar residues" evidence="3">
    <location>
        <begin position="167"/>
        <end position="187"/>
    </location>
</feature>
<keyword evidence="1" id="KW-0677">Repeat</keyword>
<feature type="repeat" description="PPR" evidence="2">
    <location>
        <begin position="498"/>
        <end position="532"/>
    </location>
</feature>
<evidence type="ECO:0000256" key="3">
    <source>
        <dbReference type="SAM" id="MobiDB-lite"/>
    </source>
</evidence>
<evidence type="ECO:0000259" key="4">
    <source>
        <dbReference type="Pfam" id="PF17177"/>
    </source>
</evidence>
<dbReference type="Pfam" id="PF17177">
    <property type="entry name" value="PPR_long"/>
    <property type="match status" value="1"/>
</dbReference>
<dbReference type="PROSITE" id="PS51375">
    <property type="entry name" value="PPR"/>
    <property type="match status" value="3"/>
</dbReference>
<feature type="repeat" description="PPR" evidence="2">
    <location>
        <begin position="568"/>
        <end position="602"/>
    </location>
</feature>
<dbReference type="EMBL" id="KV442037">
    <property type="protein sequence ID" value="OAQ30040.1"/>
    <property type="molecule type" value="Genomic_DNA"/>
</dbReference>
<evidence type="ECO:0000313" key="6">
    <source>
        <dbReference type="Proteomes" id="UP000078512"/>
    </source>
</evidence>
<dbReference type="STRING" id="1314771.A0A197JXT1"/>